<dbReference type="AlphaFoldDB" id="A0A0K2V411"/>
<feature type="non-terminal residue" evidence="1">
    <location>
        <position position="1"/>
    </location>
</feature>
<dbReference type="EMBL" id="HACA01027689">
    <property type="protein sequence ID" value="CDW45050.1"/>
    <property type="molecule type" value="Transcribed_RNA"/>
</dbReference>
<organism evidence="1">
    <name type="scientific">Lepeophtheirus salmonis</name>
    <name type="common">Salmon louse</name>
    <name type="synonym">Caligus salmonis</name>
    <dbReference type="NCBI Taxonomy" id="72036"/>
    <lineage>
        <taxon>Eukaryota</taxon>
        <taxon>Metazoa</taxon>
        <taxon>Ecdysozoa</taxon>
        <taxon>Arthropoda</taxon>
        <taxon>Crustacea</taxon>
        <taxon>Multicrustacea</taxon>
        <taxon>Hexanauplia</taxon>
        <taxon>Copepoda</taxon>
        <taxon>Siphonostomatoida</taxon>
        <taxon>Caligidae</taxon>
        <taxon>Lepeophtheirus</taxon>
    </lineage>
</organism>
<protein>
    <submittedName>
        <fullName evidence="1">Uncharacterized protein</fullName>
    </submittedName>
</protein>
<proteinExistence type="predicted"/>
<name>A0A0K2V411_LEPSM</name>
<reference evidence="1" key="1">
    <citation type="submission" date="2014-05" db="EMBL/GenBank/DDBJ databases">
        <authorList>
            <person name="Chronopoulou M."/>
        </authorList>
    </citation>
    <scope>NUCLEOTIDE SEQUENCE</scope>
    <source>
        <tissue evidence="1">Whole organism</tissue>
    </source>
</reference>
<evidence type="ECO:0000313" key="1">
    <source>
        <dbReference type="EMBL" id="CDW45050.1"/>
    </source>
</evidence>
<sequence length="57" mass="6795">LSYRFKEIVYLNMIAIKLIRSLITNDLDHYIAILQCISDRNFRTNLNFFLDGSQAWL</sequence>
<accession>A0A0K2V411</accession>